<gene>
    <name evidence="2" type="ORF">GBAR_LOCUS14670</name>
</gene>
<evidence type="ECO:0000256" key="1">
    <source>
        <dbReference type="SAM" id="SignalP"/>
    </source>
</evidence>
<keyword evidence="3" id="KW-1185">Reference proteome</keyword>
<dbReference type="Proteomes" id="UP001174909">
    <property type="component" value="Unassembled WGS sequence"/>
</dbReference>
<dbReference type="EMBL" id="CASHTH010002146">
    <property type="protein sequence ID" value="CAI8025384.1"/>
    <property type="molecule type" value="Genomic_DNA"/>
</dbReference>
<reference evidence="2" key="1">
    <citation type="submission" date="2023-03" db="EMBL/GenBank/DDBJ databases">
        <authorList>
            <person name="Steffen K."/>
            <person name="Cardenas P."/>
        </authorList>
    </citation>
    <scope>NUCLEOTIDE SEQUENCE</scope>
</reference>
<comment type="caution">
    <text evidence="2">The sequence shown here is derived from an EMBL/GenBank/DDBJ whole genome shotgun (WGS) entry which is preliminary data.</text>
</comment>
<protein>
    <submittedName>
        <fullName evidence="2">Uncharacterized protein</fullName>
    </submittedName>
</protein>
<proteinExistence type="predicted"/>
<keyword evidence="1" id="KW-0732">Signal</keyword>
<sequence>MPRMIGRLSPVNIVLGFTLAFTHTPSTNSVIYCLSWIFHPSPLSTCYSGRV</sequence>
<dbReference type="AlphaFoldDB" id="A0AA35S9J0"/>
<feature type="chain" id="PRO_5041452866" evidence="1">
    <location>
        <begin position="21"/>
        <end position="51"/>
    </location>
</feature>
<feature type="signal peptide" evidence="1">
    <location>
        <begin position="1"/>
        <end position="20"/>
    </location>
</feature>
<evidence type="ECO:0000313" key="2">
    <source>
        <dbReference type="EMBL" id="CAI8025384.1"/>
    </source>
</evidence>
<name>A0AA35S9J0_GEOBA</name>
<feature type="non-terminal residue" evidence="2">
    <location>
        <position position="51"/>
    </location>
</feature>
<organism evidence="2 3">
    <name type="scientific">Geodia barretti</name>
    <name type="common">Barrett's horny sponge</name>
    <dbReference type="NCBI Taxonomy" id="519541"/>
    <lineage>
        <taxon>Eukaryota</taxon>
        <taxon>Metazoa</taxon>
        <taxon>Porifera</taxon>
        <taxon>Demospongiae</taxon>
        <taxon>Heteroscleromorpha</taxon>
        <taxon>Tetractinellida</taxon>
        <taxon>Astrophorina</taxon>
        <taxon>Geodiidae</taxon>
        <taxon>Geodia</taxon>
    </lineage>
</organism>
<evidence type="ECO:0000313" key="3">
    <source>
        <dbReference type="Proteomes" id="UP001174909"/>
    </source>
</evidence>
<accession>A0AA35S9J0</accession>